<accession>A0A0F9L8V3</accession>
<organism evidence="1">
    <name type="scientific">marine sediment metagenome</name>
    <dbReference type="NCBI Taxonomy" id="412755"/>
    <lineage>
        <taxon>unclassified sequences</taxon>
        <taxon>metagenomes</taxon>
        <taxon>ecological metagenomes</taxon>
    </lineage>
</organism>
<reference evidence="1" key="1">
    <citation type="journal article" date="2015" name="Nature">
        <title>Complex archaea that bridge the gap between prokaryotes and eukaryotes.</title>
        <authorList>
            <person name="Spang A."/>
            <person name="Saw J.H."/>
            <person name="Jorgensen S.L."/>
            <person name="Zaremba-Niedzwiedzka K."/>
            <person name="Martijn J."/>
            <person name="Lind A.E."/>
            <person name="van Eijk R."/>
            <person name="Schleper C."/>
            <person name="Guy L."/>
            <person name="Ettema T.J."/>
        </authorList>
    </citation>
    <scope>NUCLEOTIDE SEQUENCE</scope>
</reference>
<evidence type="ECO:0000313" key="1">
    <source>
        <dbReference type="EMBL" id="KKM23955.1"/>
    </source>
</evidence>
<protein>
    <submittedName>
        <fullName evidence="1">Uncharacterized protein</fullName>
    </submittedName>
</protein>
<gene>
    <name evidence="1" type="ORF">LCGC14_1609870</name>
</gene>
<comment type="caution">
    <text evidence="1">The sequence shown here is derived from an EMBL/GenBank/DDBJ whole genome shotgun (WGS) entry which is preliminary data.</text>
</comment>
<dbReference type="AlphaFoldDB" id="A0A0F9L8V3"/>
<name>A0A0F9L8V3_9ZZZZ</name>
<dbReference type="EMBL" id="LAZR01013019">
    <property type="protein sequence ID" value="KKM23955.1"/>
    <property type="molecule type" value="Genomic_DNA"/>
</dbReference>
<proteinExistence type="predicted"/>
<sequence length="80" mass="9740">MSERPPNCYICVSYNVCKGREEITICYIMFKDYWSSYNNNKWKHLESFLASKCKYYMQIDEDRLKEFEIKNLGVCDIEDR</sequence>